<sequence length="213" mass="22855">MIRKLLLHNMFIRAIKDTAVISVVAKLKFCFSLLVTFRKKGLLFFPIQDEALSPQSQLSPVSVCSESSGISVISPPAKRAPKRTSQAARAKQAAPVKRPIQIGPKVSIQPKPVITAVPLAHAAAPLQAKTIIIQPLQTTVLPMVKPAPVNIQPAPPPGHPIVLSQPSQVLQIQAPQDCHQQCGLHGNAQTGQARPRCCSSGGLSHTPKPFVRR</sequence>
<dbReference type="EMBL" id="CM011677">
    <property type="protein sequence ID" value="TMS20197.1"/>
    <property type="molecule type" value="Genomic_DNA"/>
</dbReference>
<reference evidence="1" key="1">
    <citation type="submission" date="2018-11" db="EMBL/GenBank/DDBJ databases">
        <title>The sequence and de novo assembly of Larimichthys crocea genome using PacBio and Hi-C technologies.</title>
        <authorList>
            <person name="Xu P."/>
            <person name="Chen B."/>
            <person name="Zhou Z."/>
            <person name="Ke Q."/>
            <person name="Wu Y."/>
            <person name="Bai H."/>
            <person name="Pu F."/>
        </authorList>
    </citation>
    <scope>NUCLEOTIDE SEQUENCE</scope>
    <source>
        <tissue evidence="1">Muscle</tissue>
    </source>
</reference>
<name>A0ACD3RKP3_LARCR</name>
<comment type="caution">
    <text evidence="1">The sequence shown here is derived from an EMBL/GenBank/DDBJ whole genome shotgun (WGS) entry which is preliminary data.</text>
</comment>
<keyword evidence="2" id="KW-1185">Reference proteome</keyword>
<evidence type="ECO:0000313" key="1">
    <source>
        <dbReference type="EMBL" id="TMS20197.1"/>
    </source>
</evidence>
<proteinExistence type="predicted"/>
<dbReference type="Proteomes" id="UP000793456">
    <property type="component" value="Chromosome IV"/>
</dbReference>
<evidence type="ECO:0000313" key="2">
    <source>
        <dbReference type="Proteomes" id="UP000793456"/>
    </source>
</evidence>
<accession>A0ACD3RKP3</accession>
<organism evidence="1 2">
    <name type="scientific">Larimichthys crocea</name>
    <name type="common">Large yellow croaker</name>
    <name type="synonym">Pseudosciaena crocea</name>
    <dbReference type="NCBI Taxonomy" id="215358"/>
    <lineage>
        <taxon>Eukaryota</taxon>
        <taxon>Metazoa</taxon>
        <taxon>Chordata</taxon>
        <taxon>Craniata</taxon>
        <taxon>Vertebrata</taxon>
        <taxon>Euteleostomi</taxon>
        <taxon>Actinopterygii</taxon>
        <taxon>Neopterygii</taxon>
        <taxon>Teleostei</taxon>
        <taxon>Neoteleostei</taxon>
        <taxon>Acanthomorphata</taxon>
        <taxon>Eupercaria</taxon>
        <taxon>Sciaenidae</taxon>
        <taxon>Larimichthys</taxon>
    </lineage>
</organism>
<gene>
    <name evidence="1" type="ORF">E3U43_006690</name>
</gene>
<protein>
    <submittedName>
        <fullName evidence="1">Uncharacterized protein</fullName>
    </submittedName>
</protein>